<feature type="compositionally biased region" description="Polar residues" evidence="2">
    <location>
        <begin position="21"/>
        <end position="42"/>
    </location>
</feature>
<organism evidence="3 4">
    <name type="scientific">Pleurodeles waltl</name>
    <name type="common">Iberian ribbed newt</name>
    <dbReference type="NCBI Taxonomy" id="8319"/>
    <lineage>
        <taxon>Eukaryota</taxon>
        <taxon>Metazoa</taxon>
        <taxon>Chordata</taxon>
        <taxon>Craniata</taxon>
        <taxon>Vertebrata</taxon>
        <taxon>Euteleostomi</taxon>
        <taxon>Amphibia</taxon>
        <taxon>Batrachia</taxon>
        <taxon>Caudata</taxon>
        <taxon>Salamandroidea</taxon>
        <taxon>Salamandridae</taxon>
        <taxon>Pleurodelinae</taxon>
        <taxon>Pleurodeles</taxon>
    </lineage>
</organism>
<dbReference type="Proteomes" id="UP001066276">
    <property type="component" value="Chromosome 9"/>
</dbReference>
<evidence type="ECO:0000256" key="2">
    <source>
        <dbReference type="SAM" id="MobiDB-lite"/>
    </source>
</evidence>
<name>A0AAV7MYJ5_PLEWA</name>
<evidence type="ECO:0000313" key="4">
    <source>
        <dbReference type="Proteomes" id="UP001066276"/>
    </source>
</evidence>
<comment type="caution">
    <text evidence="3">The sequence shown here is derived from an EMBL/GenBank/DDBJ whole genome shotgun (WGS) entry which is preliminary data.</text>
</comment>
<proteinExistence type="predicted"/>
<reference evidence="3" key="1">
    <citation type="journal article" date="2022" name="bioRxiv">
        <title>Sequencing and chromosome-scale assembly of the giantPleurodeles waltlgenome.</title>
        <authorList>
            <person name="Brown T."/>
            <person name="Elewa A."/>
            <person name="Iarovenko S."/>
            <person name="Subramanian E."/>
            <person name="Araus A.J."/>
            <person name="Petzold A."/>
            <person name="Susuki M."/>
            <person name="Suzuki K.-i.T."/>
            <person name="Hayashi T."/>
            <person name="Toyoda A."/>
            <person name="Oliveira C."/>
            <person name="Osipova E."/>
            <person name="Leigh N.D."/>
            <person name="Simon A."/>
            <person name="Yun M.H."/>
        </authorList>
    </citation>
    <scope>NUCLEOTIDE SEQUENCE</scope>
    <source>
        <strain evidence="3">20211129_DDA</strain>
        <tissue evidence="3">Liver</tissue>
    </source>
</reference>
<feature type="region of interest" description="Disordered" evidence="2">
    <location>
        <begin position="1"/>
        <end position="42"/>
    </location>
</feature>
<dbReference type="EMBL" id="JANPWB010000013">
    <property type="protein sequence ID" value="KAJ1108816.1"/>
    <property type="molecule type" value="Genomic_DNA"/>
</dbReference>
<gene>
    <name evidence="3" type="ORF">NDU88_006186</name>
</gene>
<sequence>MKNATLKDMFSKQSVKRTDQSGDTALSTHRRTSPSATGSQDDTPVIRIFLENLFSALREDLAASKCNIATEVKGMKKDIGELDQRVHALQQTGNSQEEKLEDHRTDLLELRDKNTGLIYQLEDLEN</sequence>
<keyword evidence="1" id="KW-0175">Coiled coil</keyword>
<evidence type="ECO:0000256" key="1">
    <source>
        <dbReference type="SAM" id="Coils"/>
    </source>
</evidence>
<feature type="coiled-coil region" evidence="1">
    <location>
        <begin position="72"/>
        <end position="113"/>
    </location>
</feature>
<dbReference type="AlphaFoldDB" id="A0AAV7MYJ5"/>
<evidence type="ECO:0000313" key="3">
    <source>
        <dbReference type="EMBL" id="KAJ1108816.1"/>
    </source>
</evidence>
<keyword evidence="4" id="KW-1185">Reference proteome</keyword>
<protein>
    <submittedName>
        <fullName evidence="3">Uncharacterized protein</fullName>
    </submittedName>
</protein>
<accession>A0AAV7MYJ5</accession>